<keyword evidence="1" id="KW-0472">Membrane</keyword>
<feature type="transmembrane region" description="Helical" evidence="1">
    <location>
        <begin position="684"/>
        <end position="704"/>
    </location>
</feature>
<comment type="caution">
    <text evidence="2">The sequence shown here is derived from an EMBL/GenBank/DDBJ whole genome shotgun (WGS) entry which is preliminary data.</text>
</comment>
<proteinExistence type="predicted"/>
<feature type="transmembrane region" description="Helical" evidence="1">
    <location>
        <begin position="637"/>
        <end position="664"/>
    </location>
</feature>
<feature type="transmembrane region" description="Helical" evidence="1">
    <location>
        <begin position="812"/>
        <end position="833"/>
    </location>
</feature>
<sequence length="1200" mass="130839">MAEVPTVHAIEGEAPTMLEAPASQEEPTTMIEVPVVAQASQEEAPAPPSEPHIGVWRGFGYVLASLVCSCVYLVVLEPAFANDFWWTKYNATGHQALLVDLFNTKLVTQANGTLDVLASTASMDKSYDSSVATTDIYQTYIRRLVLSELTTVEYAVVNLRGLSGHHCMWMATQYCWVDLNQTFEIAHSTARQTRCASRYATNGAVYMETVLRNQDWDDFLRNYGGASGIFTVAIQSWLQQVPEGRAWLASTAHAQQRTSVDAEVAYWRAHKIATFQLQYQNLWLMDISDKMIDVNALLRQQDVQLKTLTETFQAWTTVVMYWAPLRDLSALQSVNRSMIRSATNSFLTPPAFSFEAGLGLQDSITGQYTKQTTAFRSTVGPFNSVDVFVVAVPPSLLALYNSFQTALYAVYDTQPSVRDKVDAIPGFTLYPIPPTWSADPTRLYYGGNPMCVTGAVAYTSPQQTVGFYDNCITPAQLSVAFSKYSSVFAALAIAATGGTTTASICALSPSTAALCQTSLASVAQTSALLPSVASTLATHASIGLTAAAAHDVRVLNIGVMQFTSNAQATNWSLLHEPLLGDINMAFYGWSMLYDWIEGTREVLSFQGDSGTDLVLMSIRDIPQAFPSSTPTVKAATIYLYDLVVYISGLLVLVGVLSFVAAATVKFHVHGSNLIWFNRVVGSLWIGRPLLCIRGITAVLLLSTSQLQPVLTAPSSTRFQIQPRHWIETLIVAGEATWLLYVAQDFLTLLAHKLTKLYGPVSCLAAWIALAALDFAAPVTPTATLRRMCSAQGMDEVVQCASGSVNIGSASRVGLIMGIQALSLVVFYVAVWLYRGRKLTSSDLLASNRHVLGTADIFLEDSSDGFANASPTNLWSLDKVSCLMAGLVTFSWRGHQYVFNVRLWTIQVDKLSARASLVSTFENHEAAMVASGDAYKVRAAMTPGNDDVATSPASKTTAPAPKTSQVLLKRIMVAAGLCNLVAAIVSSISYVQVSQQKLANDLFWGAFNMTGAHAFLGNWYNLQLILGNTKATLEIGNREINQEGMLNQDTATVTTSENFGSLMQNTDLNTIDAIVKGLRTTDACLVPWIFTQYCYVDFNRQWEMASTAARQQRCRAMTANGAVFLESSLRNVNYQNFRVCWGAAFDVGVAAEVGRTQAGQTWLTLISSPVKLPIADEVAAWSGHGIKHFTPQWQNFKTVGL</sequence>
<feature type="transmembrane region" description="Helical" evidence="1">
    <location>
        <begin position="756"/>
        <end position="776"/>
    </location>
</feature>
<dbReference type="EMBL" id="VJMH01006867">
    <property type="protein sequence ID" value="KAF0687754.1"/>
    <property type="molecule type" value="Genomic_DNA"/>
</dbReference>
<evidence type="ECO:0000313" key="2">
    <source>
        <dbReference type="EMBL" id="KAF0687754.1"/>
    </source>
</evidence>
<accession>A0A6A4XWK2</accession>
<feature type="transmembrane region" description="Helical" evidence="1">
    <location>
        <begin position="970"/>
        <end position="989"/>
    </location>
</feature>
<keyword evidence="1" id="KW-0812">Transmembrane</keyword>
<organism evidence="2">
    <name type="scientific">Aphanomyces stellatus</name>
    <dbReference type="NCBI Taxonomy" id="120398"/>
    <lineage>
        <taxon>Eukaryota</taxon>
        <taxon>Sar</taxon>
        <taxon>Stramenopiles</taxon>
        <taxon>Oomycota</taxon>
        <taxon>Saprolegniomycetes</taxon>
        <taxon>Saprolegniales</taxon>
        <taxon>Verrucalvaceae</taxon>
        <taxon>Aphanomyces</taxon>
    </lineage>
</organism>
<dbReference type="AlphaFoldDB" id="A0A6A4XWK2"/>
<protein>
    <submittedName>
        <fullName evidence="2">Uncharacterized protein</fullName>
    </submittedName>
</protein>
<name>A0A6A4XWK2_9STRA</name>
<keyword evidence="1" id="KW-1133">Transmembrane helix</keyword>
<feature type="transmembrane region" description="Helical" evidence="1">
    <location>
        <begin position="1001"/>
        <end position="1019"/>
    </location>
</feature>
<evidence type="ECO:0000256" key="1">
    <source>
        <dbReference type="SAM" id="Phobius"/>
    </source>
</evidence>
<gene>
    <name evidence="2" type="ORF">As57867_020471</name>
</gene>
<feature type="non-terminal residue" evidence="2">
    <location>
        <position position="1200"/>
    </location>
</feature>
<reference evidence="2" key="1">
    <citation type="submission" date="2019-06" db="EMBL/GenBank/DDBJ databases">
        <title>Genomics analysis of Aphanomyces spp. identifies a new class of oomycete effector associated with host adaptation.</title>
        <authorList>
            <person name="Gaulin E."/>
        </authorList>
    </citation>
    <scope>NUCLEOTIDE SEQUENCE</scope>
    <source>
        <strain evidence="2">CBS 578.67</strain>
    </source>
</reference>